<comment type="caution">
    <text evidence="1">The sequence shown here is derived from an EMBL/GenBank/DDBJ whole genome shotgun (WGS) entry which is preliminary data.</text>
</comment>
<dbReference type="Pfam" id="PF08811">
    <property type="entry name" value="DUF1800"/>
    <property type="match status" value="1"/>
</dbReference>
<dbReference type="AlphaFoldDB" id="A0A7J5U3E6"/>
<dbReference type="EMBL" id="WELI01000003">
    <property type="protein sequence ID" value="KAB7731524.1"/>
    <property type="molecule type" value="Genomic_DNA"/>
</dbReference>
<evidence type="ECO:0000313" key="2">
    <source>
        <dbReference type="Proteomes" id="UP000488299"/>
    </source>
</evidence>
<proteinExistence type="predicted"/>
<dbReference type="Proteomes" id="UP000488299">
    <property type="component" value="Unassembled WGS sequence"/>
</dbReference>
<protein>
    <submittedName>
        <fullName evidence="1">DUF1800 family protein</fullName>
    </submittedName>
</protein>
<accession>A0A7J5U3E6</accession>
<reference evidence="1 2" key="1">
    <citation type="submission" date="2019-10" db="EMBL/GenBank/DDBJ databases">
        <title>Rudanella paleaurantiibacter sp. nov., isolated from sludge.</title>
        <authorList>
            <person name="Xu S.Q."/>
        </authorList>
    </citation>
    <scope>NUCLEOTIDE SEQUENCE [LARGE SCALE GENOMIC DNA]</scope>
    <source>
        <strain evidence="1 2">HX-22-17</strain>
    </source>
</reference>
<organism evidence="1 2">
    <name type="scientific">Rudanella paleaurantiibacter</name>
    <dbReference type="NCBI Taxonomy" id="2614655"/>
    <lineage>
        <taxon>Bacteria</taxon>
        <taxon>Pseudomonadati</taxon>
        <taxon>Bacteroidota</taxon>
        <taxon>Cytophagia</taxon>
        <taxon>Cytophagales</taxon>
        <taxon>Cytophagaceae</taxon>
        <taxon>Rudanella</taxon>
    </lineage>
</organism>
<name>A0A7J5U3E6_9BACT</name>
<keyword evidence="2" id="KW-1185">Reference proteome</keyword>
<sequence>MLRRSSFGTTSAEVAELVGLTAGQAVGRLVSNANYTVPPPIDLNDAKPTVGQPISTIPYDGDRNSELGYFVSYWWLGVMLGQQQPISLLDKLTLFWQNHFVTTREGVDDYRFIGRYLHLLRTHALGNFRTLLIEVTKDPAMLKYLNGNENEAGSPNENFGRELQELFTVGVLDPAGQYNYTEDDVKAAARVLTGWKFSNYWVSGSTTIGTTFDPTKHDTTDKVFSVHYNHTVIRGRSGPSAGDDELNDLVAMLLARPQTARFICRKLYRWFVNPNVTPDVETAVIEPLALFLASPSNDWAIRPVLEKLLTSEVFFSPQNQGAMIKSPIELVVGTLRLLQLPPPDMVTRPASYRKYMDIFYWRLRDLGQPLLDQPTVFGYEPYYQTGFSKIWINTTTIALRGALIDYLVQGYFEVEPGYRLKPDWVARIEAIQPNFSDVPPLTPTNPPTGTRAVTCEEVVAALLDGVFATDLFASQRDFLIDKIMMQEIPRLSWEFEWNAYRRDPTDSYRRNTVLWRLENLMKFALRMAEYHVV</sequence>
<dbReference type="InterPro" id="IPR014917">
    <property type="entry name" value="DUF1800"/>
</dbReference>
<evidence type="ECO:0000313" key="1">
    <source>
        <dbReference type="EMBL" id="KAB7731524.1"/>
    </source>
</evidence>
<gene>
    <name evidence="1" type="ORF">F5984_10920</name>
</gene>